<feature type="transmembrane region" description="Helical" evidence="6">
    <location>
        <begin position="23"/>
        <end position="45"/>
    </location>
</feature>
<dbReference type="InterPro" id="IPR019533">
    <property type="entry name" value="Peptidase_S26"/>
</dbReference>
<organism evidence="7 8">
    <name type="scientific">Janibacter alkaliphilus</name>
    <dbReference type="NCBI Taxonomy" id="1069963"/>
    <lineage>
        <taxon>Bacteria</taxon>
        <taxon>Bacillati</taxon>
        <taxon>Actinomycetota</taxon>
        <taxon>Actinomycetes</taxon>
        <taxon>Micrococcales</taxon>
        <taxon>Intrasporangiaceae</taxon>
        <taxon>Janibacter</taxon>
    </lineage>
</organism>
<dbReference type="GO" id="GO:0016020">
    <property type="term" value="C:membrane"/>
    <property type="evidence" value="ECO:0007669"/>
    <property type="project" value="UniProtKB-SubCell"/>
</dbReference>
<dbReference type="Proteomes" id="UP000592181">
    <property type="component" value="Unassembled WGS sequence"/>
</dbReference>
<keyword evidence="4 6" id="KW-0472">Membrane</keyword>
<comment type="subcellular location">
    <subcellularLocation>
        <location evidence="1">Membrane</location>
    </subcellularLocation>
</comment>
<dbReference type="RefSeq" id="WP_179463708.1">
    <property type="nucleotide sequence ID" value="NZ_JACBZX010000001.1"/>
</dbReference>
<dbReference type="CDD" id="cd06530">
    <property type="entry name" value="S26_SPase_I"/>
    <property type="match status" value="1"/>
</dbReference>
<gene>
    <name evidence="7" type="ORF">BJY28_002998</name>
</gene>
<evidence type="ECO:0000256" key="1">
    <source>
        <dbReference type="ARBA" id="ARBA00004370"/>
    </source>
</evidence>
<accession>A0A852X6J4</accession>
<dbReference type="NCBIfam" id="TIGR02228">
    <property type="entry name" value="sigpep_I_arch"/>
    <property type="match status" value="1"/>
</dbReference>
<proteinExistence type="predicted"/>
<evidence type="ECO:0000256" key="2">
    <source>
        <dbReference type="ARBA" id="ARBA00022692"/>
    </source>
</evidence>
<keyword evidence="7" id="KW-0378">Hydrolase</keyword>
<dbReference type="EMBL" id="JACBZX010000001">
    <property type="protein sequence ID" value="NYG38529.1"/>
    <property type="molecule type" value="Genomic_DNA"/>
</dbReference>
<dbReference type="InterPro" id="IPR001733">
    <property type="entry name" value="Peptidase_S26B"/>
</dbReference>
<evidence type="ECO:0000256" key="5">
    <source>
        <dbReference type="NCBIfam" id="TIGR02228"/>
    </source>
</evidence>
<dbReference type="AlphaFoldDB" id="A0A852X6J4"/>
<keyword evidence="8" id="KW-1185">Reference proteome</keyword>
<dbReference type="EC" id="3.4.21.89" evidence="5"/>
<evidence type="ECO:0000313" key="7">
    <source>
        <dbReference type="EMBL" id="NYG38529.1"/>
    </source>
</evidence>
<sequence length="201" mass="21835">MTSTTPSEPGTEDGRRPGALGRVLRWPLLVLLVVLCLVLVVTVAYPRARGYVPLTILSGSMEPTYPAGSQVFVEPVETVEEAEEKIGVGTTITFMPYPDDPTLVTHRVVEVSYGTDGKPRYTTQGDANETPDETEIGQQQARGVVRYHVPWIGHVASSMDAERKGLLATGLAVALFAYALWNLGSAARDRRRHQAVSDDAD</sequence>
<evidence type="ECO:0000256" key="3">
    <source>
        <dbReference type="ARBA" id="ARBA00022989"/>
    </source>
</evidence>
<dbReference type="SUPFAM" id="SSF51306">
    <property type="entry name" value="LexA/Signal peptidase"/>
    <property type="match status" value="1"/>
</dbReference>
<dbReference type="GO" id="GO:0009003">
    <property type="term" value="F:signal peptidase activity"/>
    <property type="evidence" value="ECO:0007669"/>
    <property type="project" value="UniProtKB-EC"/>
</dbReference>
<protein>
    <recommendedName>
        <fullName evidence="5">Signal peptidase I</fullName>
        <ecNumber evidence="5">3.4.21.89</ecNumber>
    </recommendedName>
</protein>
<feature type="transmembrane region" description="Helical" evidence="6">
    <location>
        <begin position="165"/>
        <end position="184"/>
    </location>
</feature>
<dbReference type="GO" id="GO:0006465">
    <property type="term" value="P:signal peptide processing"/>
    <property type="evidence" value="ECO:0007669"/>
    <property type="project" value="UniProtKB-UniRule"/>
</dbReference>
<comment type="caution">
    <text evidence="7">The sequence shown here is derived from an EMBL/GenBank/DDBJ whole genome shotgun (WGS) entry which is preliminary data.</text>
</comment>
<name>A0A852X6J4_9MICO</name>
<dbReference type="InterPro" id="IPR036286">
    <property type="entry name" value="LexA/Signal_pep-like_sf"/>
</dbReference>
<dbReference type="GO" id="GO:0004252">
    <property type="term" value="F:serine-type endopeptidase activity"/>
    <property type="evidence" value="ECO:0007669"/>
    <property type="project" value="UniProtKB-UniRule"/>
</dbReference>
<evidence type="ECO:0000256" key="6">
    <source>
        <dbReference type="SAM" id="Phobius"/>
    </source>
</evidence>
<keyword evidence="3 6" id="KW-1133">Transmembrane helix</keyword>
<evidence type="ECO:0000256" key="4">
    <source>
        <dbReference type="ARBA" id="ARBA00023136"/>
    </source>
</evidence>
<reference evidence="7 8" key="1">
    <citation type="submission" date="2020-07" db="EMBL/GenBank/DDBJ databases">
        <title>Sequencing the genomes of 1000 actinobacteria strains.</title>
        <authorList>
            <person name="Klenk H.-P."/>
        </authorList>
    </citation>
    <scope>NUCLEOTIDE SEQUENCE [LARGE SCALE GENOMIC DNA]</scope>
    <source>
        <strain evidence="7 8">DSM 24723</strain>
    </source>
</reference>
<evidence type="ECO:0000313" key="8">
    <source>
        <dbReference type="Proteomes" id="UP000592181"/>
    </source>
</evidence>
<keyword evidence="2 6" id="KW-0812">Transmembrane</keyword>